<feature type="transmembrane region" description="Helical" evidence="5">
    <location>
        <begin position="139"/>
        <end position="158"/>
    </location>
</feature>
<keyword evidence="2 5" id="KW-0812">Transmembrane</keyword>
<gene>
    <name evidence="6" type="ORF">AMQ22_00766</name>
</gene>
<feature type="transmembrane region" description="Helical" evidence="5">
    <location>
        <begin position="205"/>
        <end position="234"/>
    </location>
</feature>
<comment type="subcellular location">
    <subcellularLocation>
        <location evidence="1">Cell membrane</location>
        <topology evidence="1">Multi-pass membrane protein</topology>
    </subcellularLocation>
</comment>
<evidence type="ECO:0000256" key="2">
    <source>
        <dbReference type="ARBA" id="ARBA00022692"/>
    </source>
</evidence>
<keyword evidence="3 5" id="KW-1133">Transmembrane helix</keyword>
<dbReference type="InterPro" id="IPR000537">
    <property type="entry name" value="UbiA_prenyltransferase"/>
</dbReference>
<reference evidence="6 7" key="1">
    <citation type="journal article" date="2016" name="ISME J.">
        <title>Chasing the elusive Euryarchaeota class WSA2: genomes reveal a uniquely fastidious methyl-reducing methanogen.</title>
        <authorList>
            <person name="Nobu M.K."/>
            <person name="Narihiro T."/>
            <person name="Kuroda K."/>
            <person name="Mei R."/>
            <person name="Liu W.T."/>
        </authorList>
    </citation>
    <scope>NUCLEOTIDE SEQUENCE [LARGE SCALE GENOMIC DNA]</scope>
    <source>
        <strain evidence="6">U1lsi0528_Bin055</strain>
    </source>
</reference>
<evidence type="ECO:0000256" key="3">
    <source>
        <dbReference type="ARBA" id="ARBA00022989"/>
    </source>
</evidence>
<proteinExistence type="predicted"/>
<dbReference type="EMBL" id="LNGC01000022">
    <property type="protein sequence ID" value="KYC52496.1"/>
    <property type="molecule type" value="Genomic_DNA"/>
</dbReference>
<feature type="transmembrane region" description="Helical" evidence="5">
    <location>
        <begin position="78"/>
        <end position="99"/>
    </location>
</feature>
<name>A0A150J5L6_9EURY</name>
<protein>
    <submittedName>
        <fullName evidence="6">Phosphoribose diphosphate:decaprenyl-phosphate phosphoribosyltransferase</fullName>
    </submittedName>
</protein>
<feature type="transmembrane region" description="Helical" evidence="5">
    <location>
        <begin position="12"/>
        <end position="32"/>
    </location>
</feature>
<evidence type="ECO:0000313" key="7">
    <source>
        <dbReference type="Proteomes" id="UP000075398"/>
    </source>
</evidence>
<keyword evidence="6" id="KW-0808">Transferase</keyword>
<feature type="transmembrane region" description="Helical" evidence="5">
    <location>
        <begin position="254"/>
        <end position="272"/>
    </location>
</feature>
<organism evidence="6 7">
    <name type="scientific">Candidatus Methanofastidiosum methylothiophilum</name>
    <dbReference type="NCBI Taxonomy" id="1705564"/>
    <lineage>
        <taxon>Archaea</taxon>
        <taxon>Methanobacteriati</taxon>
        <taxon>Methanobacteriota</taxon>
        <taxon>Stenosarchaea group</taxon>
        <taxon>Candidatus Methanofastidiosia</taxon>
        <taxon>Candidatus Methanofastidiosales</taxon>
        <taxon>Candidatus Methanofastidiosaceae</taxon>
        <taxon>Candidatus Methanofastidiosum</taxon>
    </lineage>
</organism>
<dbReference type="GO" id="GO:0016765">
    <property type="term" value="F:transferase activity, transferring alkyl or aryl (other than methyl) groups"/>
    <property type="evidence" value="ECO:0007669"/>
    <property type="project" value="InterPro"/>
</dbReference>
<feature type="transmembrane region" description="Helical" evidence="5">
    <location>
        <begin position="105"/>
        <end position="127"/>
    </location>
</feature>
<dbReference type="GO" id="GO:0005886">
    <property type="term" value="C:plasma membrane"/>
    <property type="evidence" value="ECO:0007669"/>
    <property type="project" value="UniProtKB-SubCell"/>
</dbReference>
<dbReference type="Proteomes" id="UP000075398">
    <property type="component" value="Unassembled WGS sequence"/>
</dbReference>
<dbReference type="InterPro" id="IPR044878">
    <property type="entry name" value="UbiA_sf"/>
</dbReference>
<keyword evidence="6" id="KW-0328">Glycosyltransferase</keyword>
<dbReference type="AlphaFoldDB" id="A0A150J5L6"/>
<dbReference type="Pfam" id="PF01040">
    <property type="entry name" value="UbiA"/>
    <property type="match status" value="1"/>
</dbReference>
<feature type="transmembrane region" description="Helical" evidence="5">
    <location>
        <begin position="38"/>
        <end position="58"/>
    </location>
</feature>
<evidence type="ECO:0000313" key="6">
    <source>
        <dbReference type="EMBL" id="KYC52496.1"/>
    </source>
</evidence>
<sequence length="300" mass="33797">MSYRAIIYNSATLNAPKNILQFLFGVILYVSLTGDYNLLKIVLAASGLSLGLGAIYLFNDLTDYEDDKKNLMKISWKAIANGSISIQTAKYLIVILSVLGTLFSFLAGINFFVIFASIIALNLLYSYPDIRLKSHKNTSLIVITVIQILKFSSGWFLFTTSFKGFPFPFILSLSVGYSLLFLYYKNNTTNAKKIIKENRLRVYPLSLLLLIFLLISFFMYAFPVVFLLILGMSVPTILFYTLSKDYLGTKVNFAFMYAGLIIILLSFLLLSVPTVTATNDTLLSYSNQLKEILKNAYLNK</sequence>
<dbReference type="Gene3D" id="1.10.357.140">
    <property type="entry name" value="UbiA prenyltransferase"/>
    <property type="match status" value="1"/>
</dbReference>
<evidence type="ECO:0000256" key="4">
    <source>
        <dbReference type="ARBA" id="ARBA00023136"/>
    </source>
</evidence>
<feature type="transmembrane region" description="Helical" evidence="5">
    <location>
        <begin position="164"/>
        <end position="184"/>
    </location>
</feature>
<comment type="caution">
    <text evidence="6">The sequence shown here is derived from an EMBL/GenBank/DDBJ whole genome shotgun (WGS) entry which is preliminary data.</text>
</comment>
<accession>A0A150J5L6</accession>
<evidence type="ECO:0000256" key="5">
    <source>
        <dbReference type="SAM" id="Phobius"/>
    </source>
</evidence>
<evidence type="ECO:0000256" key="1">
    <source>
        <dbReference type="ARBA" id="ARBA00004651"/>
    </source>
</evidence>
<keyword evidence="4 5" id="KW-0472">Membrane</keyword>
<dbReference type="GO" id="GO:0016757">
    <property type="term" value="F:glycosyltransferase activity"/>
    <property type="evidence" value="ECO:0007669"/>
    <property type="project" value="UniProtKB-KW"/>
</dbReference>